<evidence type="ECO:0000256" key="8">
    <source>
        <dbReference type="ARBA" id="ARBA00022741"/>
    </source>
</evidence>
<dbReference type="SMART" id="SM00873">
    <property type="entry name" value="B3_4"/>
    <property type="match status" value="1"/>
</dbReference>
<dbReference type="FunFam" id="3.50.40.10:FF:000002">
    <property type="entry name" value="phenylalanine--tRNA ligase beta subunit"/>
    <property type="match status" value="1"/>
</dbReference>
<dbReference type="EMBL" id="BEYU01000087">
    <property type="protein sequence ID" value="GBG30990.1"/>
    <property type="molecule type" value="Genomic_DNA"/>
</dbReference>
<gene>
    <name evidence="15" type="ORF">FCC1311_072112</name>
</gene>
<evidence type="ECO:0000256" key="3">
    <source>
        <dbReference type="ARBA" id="ARBA00007438"/>
    </source>
</evidence>
<keyword evidence="12" id="KW-0030">Aminoacyl-tRNA synthetase</keyword>
<dbReference type="NCBIfam" id="TIGR00471">
    <property type="entry name" value="pheT_arch"/>
    <property type="match status" value="1"/>
</dbReference>
<evidence type="ECO:0000256" key="1">
    <source>
        <dbReference type="ARBA" id="ARBA00001946"/>
    </source>
</evidence>
<dbReference type="SUPFAM" id="SSF46955">
    <property type="entry name" value="Putative DNA-binding domain"/>
    <property type="match status" value="2"/>
</dbReference>
<keyword evidence="6 15" id="KW-0436">Ligase</keyword>
<evidence type="ECO:0000256" key="13">
    <source>
        <dbReference type="ARBA" id="ARBA00033189"/>
    </source>
</evidence>
<dbReference type="PANTHER" id="PTHR10947:SF0">
    <property type="entry name" value="PHENYLALANINE--TRNA LIGASE BETA SUBUNIT"/>
    <property type="match status" value="1"/>
</dbReference>
<dbReference type="GO" id="GO:0006432">
    <property type="term" value="P:phenylalanyl-tRNA aminoacylation"/>
    <property type="evidence" value="ECO:0007669"/>
    <property type="project" value="InterPro"/>
</dbReference>
<dbReference type="Pfam" id="PF17759">
    <property type="entry name" value="tRNA_synthFbeta"/>
    <property type="match status" value="1"/>
</dbReference>
<comment type="cofactor">
    <cofactor evidence="1">
        <name>Mg(2+)</name>
        <dbReference type="ChEBI" id="CHEBI:18420"/>
    </cofactor>
</comment>
<dbReference type="SUPFAM" id="SSF55681">
    <property type="entry name" value="Class II aaRS and biotin synthetases"/>
    <property type="match status" value="1"/>
</dbReference>
<dbReference type="InterPro" id="IPR009061">
    <property type="entry name" value="DNA-bd_dom_put_sf"/>
</dbReference>
<dbReference type="Pfam" id="PF03484">
    <property type="entry name" value="B5"/>
    <property type="match status" value="1"/>
</dbReference>
<evidence type="ECO:0000313" key="16">
    <source>
        <dbReference type="Proteomes" id="UP000241890"/>
    </source>
</evidence>
<evidence type="ECO:0000256" key="11">
    <source>
        <dbReference type="ARBA" id="ARBA00022917"/>
    </source>
</evidence>
<dbReference type="OrthoDB" id="1698572at2759"/>
<keyword evidence="10" id="KW-0460">Magnesium</keyword>
<keyword evidence="9" id="KW-0067">ATP-binding</keyword>
<dbReference type="PROSITE" id="PS51483">
    <property type="entry name" value="B5"/>
    <property type="match status" value="1"/>
</dbReference>
<dbReference type="GO" id="GO:0004826">
    <property type="term" value="F:phenylalanine-tRNA ligase activity"/>
    <property type="evidence" value="ECO:0007669"/>
    <property type="project" value="UniProtKB-EC"/>
</dbReference>
<evidence type="ECO:0000256" key="12">
    <source>
        <dbReference type="ARBA" id="ARBA00023146"/>
    </source>
</evidence>
<evidence type="ECO:0000313" key="15">
    <source>
        <dbReference type="EMBL" id="GBG30990.1"/>
    </source>
</evidence>
<accession>A0A2R5GJC7</accession>
<keyword evidence="16" id="KW-1185">Reference proteome</keyword>
<comment type="subcellular location">
    <subcellularLocation>
        <location evidence="2">Cytoplasm</location>
    </subcellularLocation>
</comment>
<evidence type="ECO:0000256" key="10">
    <source>
        <dbReference type="ARBA" id="ARBA00022842"/>
    </source>
</evidence>
<keyword evidence="7" id="KW-0479">Metal-binding</keyword>
<proteinExistence type="inferred from homology"/>
<dbReference type="GO" id="GO:0003723">
    <property type="term" value="F:RNA binding"/>
    <property type="evidence" value="ECO:0007669"/>
    <property type="project" value="InterPro"/>
</dbReference>
<dbReference type="Proteomes" id="UP000241890">
    <property type="component" value="Unassembled WGS sequence"/>
</dbReference>
<dbReference type="EC" id="6.1.1.20" evidence="4"/>
<evidence type="ECO:0000259" key="14">
    <source>
        <dbReference type="PROSITE" id="PS51483"/>
    </source>
</evidence>
<keyword evidence="5" id="KW-0963">Cytoplasm</keyword>
<organism evidence="15 16">
    <name type="scientific">Hondaea fermentalgiana</name>
    <dbReference type="NCBI Taxonomy" id="2315210"/>
    <lineage>
        <taxon>Eukaryota</taxon>
        <taxon>Sar</taxon>
        <taxon>Stramenopiles</taxon>
        <taxon>Bigyra</taxon>
        <taxon>Labyrinthulomycetes</taxon>
        <taxon>Thraustochytrida</taxon>
        <taxon>Thraustochytriidae</taxon>
        <taxon>Hondaea</taxon>
    </lineage>
</organism>
<dbReference type="InterPro" id="IPR020825">
    <property type="entry name" value="Phe-tRNA_synthase-like_B3/B4"/>
</dbReference>
<dbReference type="AlphaFoldDB" id="A0A2R5GJC7"/>
<keyword evidence="11" id="KW-0648">Protein biosynthesis</keyword>
<name>A0A2R5GJC7_9STRA</name>
<dbReference type="InterPro" id="IPR005147">
    <property type="entry name" value="tRNA_synthase_B5-dom"/>
</dbReference>
<dbReference type="InterPro" id="IPR045864">
    <property type="entry name" value="aa-tRNA-synth_II/BPL/LPL"/>
</dbReference>
<reference evidence="15 16" key="1">
    <citation type="submission" date="2017-12" db="EMBL/GenBank/DDBJ databases">
        <title>Sequencing, de novo assembly and annotation of complete genome of a new Thraustochytrid species, strain FCC1311.</title>
        <authorList>
            <person name="Sedici K."/>
            <person name="Godart F."/>
            <person name="Aiese Cigliano R."/>
            <person name="Sanseverino W."/>
            <person name="Barakat M."/>
            <person name="Ortet P."/>
            <person name="Marechal E."/>
            <person name="Cagnac O."/>
            <person name="Amato A."/>
        </authorList>
    </citation>
    <scope>NUCLEOTIDE SEQUENCE [LARGE SCALE GENOMIC DNA]</scope>
</reference>
<feature type="domain" description="B5" evidence="14">
    <location>
        <begin position="300"/>
        <end position="378"/>
    </location>
</feature>
<evidence type="ECO:0000256" key="2">
    <source>
        <dbReference type="ARBA" id="ARBA00004496"/>
    </source>
</evidence>
<evidence type="ECO:0000256" key="7">
    <source>
        <dbReference type="ARBA" id="ARBA00022723"/>
    </source>
</evidence>
<dbReference type="Pfam" id="PF18262">
    <property type="entry name" value="PhetRS_B1"/>
    <property type="match status" value="1"/>
</dbReference>
<comment type="similarity">
    <text evidence="3">Belongs to the phenylalanyl-tRNA synthetase beta subunit family. Type 2 subfamily.</text>
</comment>
<comment type="caution">
    <text evidence="15">The sequence shown here is derived from an EMBL/GenBank/DDBJ whole genome shotgun (WGS) entry which is preliminary data.</text>
</comment>
<dbReference type="FunFam" id="3.30.56.10:FF:000009">
    <property type="entry name" value="Phenylalanine-tRNA ligase, beta subunit"/>
    <property type="match status" value="1"/>
</dbReference>
<dbReference type="InterPro" id="IPR045060">
    <property type="entry name" value="Phe-tRNA-ligase_IIc_bsu"/>
</dbReference>
<dbReference type="CDD" id="cd00769">
    <property type="entry name" value="PheRS_beta_core"/>
    <property type="match status" value="1"/>
</dbReference>
<dbReference type="InterPro" id="IPR041616">
    <property type="entry name" value="PheRS_beta_core"/>
</dbReference>
<evidence type="ECO:0000256" key="5">
    <source>
        <dbReference type="ARBA" id="ARBA00022490"/>
    </source>
</evidence>
<dbReference type="GO" id="GO:0000287">
    <property type="term" value="F:magnesium ion binding"/>
    <property type="evidence" value="ECO:0007669"/>
    <property type="project" value="InterPro"/>
</dbReference>
<evidence type="ECO:0000256" key="4">
    <source>
        <dbReference type="ARBA" id="ARBA00012814"/>
    </source>
</evidence>
<evidence type="ECO:0000256" key="9">
    <source>
        <dbReference type="ARBA" id="ARBA00022840"/>
    </source>
</evidence>
<dbReference type="Gene3D" id="3.30.930.10">
    <property type="entry name" value="Bira Bifunctional Protein, Domain 2"/>
    <property type="match status" value="1"/>
</dbReference>
<dbReference type="PANTHER" id="PTHR10947">
    <property type="entry name" value="PHENYLALANYL-TRNA SYNTHETASE BETA CHAIN AND LEUCINE-RICH REPEAT-CONTAINING PROTEIN 47"/>
    <property type="match status" value="1"/>
</dbReference>
<dbReference type="GO" id="GO:0009328">
    <property type="term" value="C:phenylalanine-tRNA ligase complex"/>
    <property type="evidence" value="ECO:0007669"/>
    <property type="project" value="TreeGrafter"/>
</dbReference>
<dbReference type="SMART" id="SM00874">
    <property type="entry name" value="B5"/>
    <property type="match status" value="1"/>
</dbReference>
<dbReference type="Pfam" id="PF03483">
    <property type="entry name" value="B3_4"/>
    <property type="match status" value="1"/>
</dbReference>
<sequence length="623" mass="69934">MPVVSVKRDSLFRELGKEYTEEEFDQLCFDYGIELDDVEEEEGEVIYKIDIPANRYDLLCLEGLARALNVFNGNEKLPVFKTVAPADPGPTRITVHKETQQIRPFVVSAVLRGLNLTEESYRSCLDLQDQLHRNLCRRRTLVAIGTHDLDNIEGPFTYEALAPEDIRFVHLFETKEMNAREILDDFRVNPERRALKPYTDIIYDSPVYPVIYDKNRQVVSLPPIINGSVSKMSKDTKNMFIECTATDMTKAKIVLNTIVAMFARYCDTPECVETVDVVYNEPVLPGGSTEPISNMTCPDLSTRAADADVARVQSTIGAEVPAQDMRQLVERMQLGPATLNDDETVLTVTVPVTRSDILHEVDIAEDIAIAYGYNNIVKTVPVSHRPGKELPVNLLSDLLRYEISRQGYMECMTLGLCSLDENFKYLNREDPGNLAVTLANPKTIEFQCVRTSLLPGVVKTLGENMSLKISEGIRLFEVSDVVLRDPRTPGEKDIGCRNERHLAALHAGLASSFETIHGLVDRIMQVLSVVPAKEYCPEAHDSSLVQTLISDGASIGEYKLVSRDEDRMFFPGRGATIMWKPHDATEYTELGSFGVLHVEVLQNFSIPFPCTVLEMTIEPFVRE</sequence>
<keyword evidence="8" id="KW-0547">Nucleotide-binding</keyword>
<dbReference type="Gene3D" id="3.30.56.10">
    <property type="match status" value="2"/>
</dbReference>
<dbReference type="InterPro" id="IPR040659">
    <property type="entry name" value="PhetRS_B1"/>
</dbReference>
<evidence type="ECO:0000256" key="6">
    <source>
        <dbReference type="ARBA" id="ARBA00022598"/>
    </source>
</evidence>
<dbReference type="InterPro" id="IPR005146">
    <property type="entry name" value="B3/B4_tRNA-bd"/>
</dbReference>
<protein>
    <recommendedName>
        <fullName evidence="4">phenylalanine--tRNA ligase</fullName>
        <ecNumber evidence="4">6.1.1.20</ecNumber>
    </recommendedName>
    <alternativeName>
        <fullName evidence="13">Phenylalanyl-tRNA synthetase beta subunit</fullName>
    </alternativeName>
</protein>
<dbReference type="FunCoup" id="A0A2R5GJC7">
    <property type="interactions" value="467"/>
</dbReference>
<dbReference type="GO" id="GO:0005524">
    <property type="term" value="F:ATP binding"/>
    <property type="evidence" value="ECO:0007669"/>
    <property type="project" value="UniProtKB-KW"/>
</dbReference>
<dbReference type="Gene3D" id="3.50.40.10">
    <property type="entry name" value="Phenylalanyl-trna Synthetase, Chain B, domain 3"/>
    <property type="match status" value="1"/>
</dbReference>
<dbReference type="InterPro" id="IPR004531">
    <property type="entry name" value="Phe-tRNA-synth_IIc_bsu_arc_euk"/>
</dbReference>
<dbReference type="InParanoid" id="A0A2R5GJC7"/>